<evidence type="ECO:0000313" key="5">
    <source>
        <dbReference type="EMBL" id="RPB13558.1"/>
    </source>
</evidence>
<dbReference type="EMBL" id="ML119122">
    <property type="protein sequence ID" value="RPB13558.1"/>
    <property type="molecule type" value="Genomic_DNA"/>
</dbReference>
<dbReference type="FunCoup" id="A0A3N4KVR2">
    <property type="interactions" value="93"/>
</dbReference>
<dbReference type="Pfam" id="PF05637">
    <property type="entry name" value="Glyco_transf_34"/>
    <property type="match status" value="1"/>
</dbReference>
<dbReference type="PANTHER" id="PTHR31306:SF10">
    <property type="entry name" value="ALPHA-1,6-MANNOSYLTRANSFERASE MNN11-RELATED"/>
    <property type="match status" value="1"/>
</dbReference>
<evidence type="ECO:0000256" key="3">
    <source>
        <dbReference type="ARBA" id="ARBA00022679"/>
    </source>
</evidence>
<organism evidence="5 6">
    <name type="scientific">Morchella conica CCBAS932</name>
    <dbReference type="NCBI Taxonomy" id="1392247"/>
    <lineage>
        <taxon>Eukaryota</taxon>
        <taxon>Fungi</taxon>
        <taxon>Dikarya</taxon>
        <taxon>Ascomycota</taxon>
        <taxon>Pezizomycotina</taxon>
        <taxon>Pezizomycetes</taxon>
        <taxon>Pezizales</taxon>
        <taxon>Morchellaceae</taxon>
        <taxon>Morchella</taxon>
    </lineage>
</organism>
<keyword evidence="4" id="KW-1133">Transmembrane helix</keyword>
<reference evidence="5 6" key="1">
    <citation type="journal article" date="2018" name="Nat. Ecol. Evol.">
        <title>Pezizomycetes genomes reveal the molecular basis of ectomycorrhizal truffle lifestyle.</title>
        <authorList>
            <person name="Murat C."/>
            <person name="Payen T."/>
            <person name="Noel B."/>
            <person name="Kuo A."/>
            <person name="Morin E."/>
            <person name="Chen J."/>
            <person name="Kohler A."/>
            <person name="Krizsan K."/>
            <person name="Balestrini R."/>
            <person name="Da Silva C."/>
            <person name="Montanini B."/>
            <person name="Hainaut M."/>
            <person name="Levati E."/>
            <person name="Barry K.W."/>
            <person name="Belfiori B."/>
            <person name="Cichocki N."/>
            <person name="Clum A."/>
            <person name="Dockter R.B."/>
            <person name="Fauchery L."/>
            <person name="Guy J."/>
            <person name="Iotti M."/>
            <person name="Le Tacon F."/>
            <person name="Lindquist E.A."/>
            <person name="Lipzen A."/>
            <person name="Malagnac F."/>
            <person name="Mello A."/>
            <person name="Molinier V."/>
            <person name="Miyauchi S."/>
            <person name="Poulain J."/>
            <person name="Riccioni C."/>
            <person name="Rubini A."/>
            <person name="Sitrit Y."/>
            <person name="Splivallo R."/>
            <person name="Traeger S."/>
            <person name="Wang M."/>
            <person name="Zifcakova L."/>
            <person name="Wipf D."/>
            <person name="Zambonelli A."/>
            <person name="Paolocci F."/>
            <person name="Nowrousian M."/>
            <person name="Ottonello S."/>
            <person name="Baldrian P."/>
            <person name="Spatafora J.W."/>
            <person name="Henrissat B."/>
            <person name="Nagy L.G."/>
            <person name="Aury J.M."/>
            <person name="Wincker P."/>
            <person name="Grigoriev I.V."/>
            <person name="Bonfante P."/>
            <person name="Martin F.M."/>
        </authorList>
    </citation>
    <scope>NUCLEOTIDE SEQUENCE [LARGE SCALE GENOMIC DNA]</scope>
    <source>
        <strain evidence="5 6">CCBAS932</strain>
    </source>
</reference>
<evidence type="ECO:0000256" key="4">
    <source>
        <dbReference type="SAM" id="Phobius"/>
    </source>
</evidence>
<dbReference type="PANTHER" id="PTHR31306">
    <property type="entry name" value="ALPHA-1,6-MANNOSYLTRANSFERASE MNN11-RELATED"/>
    <property type="match status" value="1"/>
</dbReference>
<name>A0A3N4KVR2_9PEZI</name>
<evidence type="ECO:0000256" key="1">
    <source>
        <dbReference type="ARBA" id="ARBA00005664"/>
    </source>
</evidence>
<keyword evidence="6" id="KW-1185">Reference proteome</keyword>
<keyword evidence="4" id="KW-0812">Transmembrane</keyword>
<dbReference type="Proteomes" id="UP000277580">
    <property type="component" value="Unassembled WGS sequence"/>
</dbReference>
<dbReference type="InterPro" id="IPR008630">
    <property type="entry name" value="Glyco_trans_34"/>
</dbReference>
<dbReference type="InterPro" id="IPR029044">
    <property type="entry name" value="Nucleotide-diphossugar_trans"/>
</dbReference>
<accession>A0A3N4KVR2</accession>
<dbReference type="Gene3D" id="3.90.550.10">
    <property type="entry name" value="Spore Coat Polysaccharide Biosynthesis Protein SpsA, Chain A"/>
    <property type="match status" value="1"/>
</dbReference>
<comment type="similarity">
    <text evidence="1">Belongs to the glycosyltransferase 34 family.</text>
</comment>
<protein>
    <recommendedName>
        <fullName evidence="7">Alpha-1,6-mannosyltransferase subunit</fullName>
    </recommendedName>
</protein>
<proteinExistence type="inferred from homology"/>
<dbReference type="GO" id="GO:0006487">
    <property type="term" value="P:protein N-linked glycosylation"/>
    <property type="evidence" value="ECO:0007669"/>
    <property type="project" value="TreeGrafter"/>
</dbReference>
<keyword evidence="4" id="KW-0472">Membrane</keyword>
<evidence type="ECO:0008006" key="7">
    <source>
        <dbReference type="Google" id="ProtNLM"/>
    </source>
</evidence>
<dbReference type="InParanoid" id="A0A3N4KVR2"/>
<sequence length="305" mass="34806">MHFALPTRNHRSSPFLAASSVPRAYFSRRRPIYALIALVVILILFFGRSSGPSRPSDAPDTVLVLLVDRKHHSGEHIERVIENRRTYAEAHGYGLFVKSTSDYPIGPVPSGWSRIPALRHAMSTFPYTSTFFFLDSNSIIMNPELSIESHIMAPERLTKLMRRDVPIVPPDSVIKTYRHVPAERIQFVLTQDKEGLDPSAMIVKRGQWASYLLDAWFDPIFRLYGFQKAERHALEHIVQWHPTILTKLALVPQNIMNSFPSTGNSDEGAYEDGDFILNLGDCEAYGRNCEKEWKKWIAKRAVLDE</sequence>
<dbReference type="OrthoDB" id="205108at2759"/>
<dbReference type="STRING" id="1392247.A0A3N4KVR2"/>
<feature type="transmembrane region" description="Helical" evidence="4">
    <location>
        <begin position="32"/>
        <end position="51"/>
    </location>
</feature>
<evidence type="ECO:0000313" key="6">
    <source>
        <dbReference type="Proteomes" id="UP000277580"/>
    </source>
</evidence>
<dbReference type="GO" id="GO:0000136">
    <property type="term" value="C:mannan polymerase complex"/>
    <property type="evidence" value="ECO:0007669"/>
    <property type="project" value="TreeGrafter"/>
</dbReference>
<dbReference type="GO" id="GO:0000009">
    <property type="term" value="F:alpha-1,6-mannosyltransferase activity"/>
    <property type="evidence" value="ECO:0007669"/>
    <property type="project" value="TreeGrafter"/>
</dbReference>
<evidence type="ECO:0000256" key="2">
    <source>
        <dbReference type="ARBA" id="ARBA00022676"/>
    </source>
</evidence>
<gene>
    <name evidence="5" type="ORF">P167DRAFT_521446</name>
</gene>
<keyword evidence="2" id="KW-0328">Glycosyltransferase</keyword>
<keyword evidence="3" id="KW-0808">Transferase</keyword>
<dbReference type="AlphaFoldDB" id="A0A3N4KVR2"/>